<feature type="compositionally biased region" description="Low complexity" evidence="1">
    <location>
        <begin position="8"/>
        <end position="22"/>
    </location>
</feature>
<proteinExistence type="predicted"/>
<feature type="region of interest" description="Disordered" evidence="1">
    <location>
        <begin position="232"/>
        <end position="291"/>
    </location>
</feature>
<feature type="region of interest" description="Disordered" evidence="1">
    <location>
        <begin position="328"/>
        <end position="392"/>
    </location>
</feature>
<evidence type="ECO:0000256" key="1">
    <source>
        <dbReference type="SAM" id="MobiDB-lite"/>
    </source>
</evidence>
<evidence type="ECO:0000313" key="3">
    <source>
        <dbReference type="Proteomes" id="UP000800092"/>
    </source>
</evidence>
<evidence type="ECO:0000313" key="2">
    <source>
        <dbReference type="EMBL" id="KAF2239121.1"/>
    </source>
</evidence>
<feature type="compositionally biased region" description="Low complexity" evidence="1">
    <location>
        <begin position="32"/>
        <end position="47"/>
    </location>
</feature>
<feature type="compositionally biased region" description="Low complexity" evidence="1">
    <location>
        <begin position="239"/>
        <end position="250"/>
    </location>
</feature>
<dbReference type="AlphaFoldDB" id="A0A6A6HM99"/>
<keyword evidence="3" id="KW-1185">Reference proteome</keyword>
<reference evidence="2" key="1">
    <citation type="journal article" date="2020" name="Stud. Mycol.">
        <title>101 Dothideomycetes genomes: a test case for predicting lifestyles and emergence of pathogens.</title>
        <authorList>
            <person name="Haridas S."/>
            <person name="Albert R."/>
            <person name="Binder M."/>
            <person name="Bloem J."/>
            <person name="Labutti K."/>
            <person name="Salamov A."/>
            <person name="Andreopoulos B."/>
            <person name="Baker S."/>
            <person name="Barry K."/>
            <person name="Bills G."/>
            <person name="Bluhm B."/>
            <person name="Cannon C."/>
            <person name="Castanera R."/>
            <person name="Culley D."/>
            <person name="Daum C."/>
            <person name="Ezra D."/>
            <person name="Gonzalez J."/>
            <person name="Henrissat B."/>
            <person name="Kuo A."/>
            <person name="Liang C."/>
            <person name="Lipzen A."/>
            <person name="Lutzoni F."/>
            <person name="Magnuson J."/>
            <person name="Mondo S."/>
            <person name="Nolan M."/>
            <person name="Ohm R."/>
            <person name="Pangilinan J."/>
            <person name="Park H.-J."/>
            <person name="Ramirez L."/>
            <person name="Alfaro M."/>
            <person name="Sun H."/>
            <person name="Tritt A."/>
            <person name="Yoshinaga Y."/>
            <person name="Zwiers L.-H."/>
            <person name="Turgeon B."/>
            <person name="Goodwin S."/>
            <person name="Spatafora J."/>
            <person name="Crous P."/>
            <person name="Grigoriev I."/>
        </authorList>
    </citation>
    <scope>NUCLEOTIDE SEQUENCE</scope>
    <source>
        <strain evidence="2">Tuck. ex Michener</strain>
    </source>
</reference>
<accession>A0A6A6HM99</accession>
<dbReference type="OrthoDB" id="5344482at2759"/>
<dbReference type="EMBL" id="ML991773">
    <property type="protein sequence ID" value="KAF2239121.1"/>
    <property type="molecule type" value="Genomic_DNA"/>
</dbReference>
<organism evidence="2 3">
    <name type="scientific">Viridothelium virens</name>
    <name type="common">Speckled blister lichen</name>
    <name type="synonym">Trypethelium virens</name>
    <dbReference type="NCBI Taxonomy" id="1048519"/>
    <lineage>
        <taxon>Eukaryota</taxon>
        <taxon>Fungi</taxon>
        <taxon>Dikarya</taxon>
        <taxon>Ascomycota</taxon>
        <taxon>Pezizomycotina</taxon>
        <taxon>Dothideomycetes</taxon>
        <taxon>Dothideomycetes incertae sedis</taxon>
        <taxon>Trypetheliales</taxon>
        <taxon>Trypetheliaceae</taxon>
        <taxon>Viridothelium</taxon>
    </lineage>
</organism>
<dbReference type="Proteomes" id="UP000800092">
    <property type="component" value="Unassembled WGS sequence"/>
</dbReference>
<gene>
    <name evidence="2" type="ORF">EV356DRAFT_515359</name>
</gene>
<protein>
    <submittedName>
        <fullName evidence="2">Uncharacterized protein</fullName>
    </submittedName>
</protein>
<name>A0A6A6HM99_VIRVR</name>
<sequence>MATAGTCSSTRAAPTSSSPFSRLDTAVAVDPTANGAAASSKTSSTASDVESPSTSNPTALARFEFEPGRSKDGTKILMVEWEDDDKTRNIRGDWRISWEGKSTVLPASDSLSPSSDLHRLYFLLGPGATVPSLVTLTFKPKGDESKKPVVWTTNPLPAIFPPELGASALEAGKKGVLHTVWGKKRLSALQAEIDAESKNNVEGVALQMAIQEKEWIEQNFGITARPSISIPHAQDGLNQQQPTSPTSPRTPGGGRLAEKLRGLKLGTSGSALSPVSRSQEQPAQNPLSPEEADVAVGSFAAIKGNMAAKPPQRPVNMASQGPPASLLAQQRANGTGGGMGSLNAAAAGDASFDLPTGPSKRQDEDKEDDLFASPIGPRSPEMGKSPFSFKREDTMKYLERLKTDS</sequence>
<feature type="compositionally biased region" description="Polar residues" evidence="1">
    <location>
        <begin position="267"/>
        <end position="287"/>
    </location>
</feature>
<feature type="region of interest" description="Disordered" evidence="1">
    <location>
        <begin position="1"/>
        <end position="59"/>
    </location>
</feature>
<feature type="compositionally biased region" description="Polar residues" evidence="1">
    <location>
        <begin position="48"/>
        <end position="58"/>
    </location>
</feature>